<keyword evidence="3" id="KW-1185">Reference proteome</keyword>
<dbReference type="InterPro" id="IPR045079">
    <property type="entry name" value="Oxoprolinase-like"/>
</dbReference>
<sequence length="651" mass="69653">MGTPTIPRPLLRDLSEAGFAERYHTDPFTATVLANRLRFAAQHVATGLLHRAFSPIIALAMDYICAVCGPPEQDYRMVSATNGLTVFLGTTQDGVRAAVEEYGPDRLAPGDLLVCNDPSRMGNHTNDVCFIRPVFHDNKIVSFMVLRAHMIDIGGVTPGGFSTTKRNTYESGLVISPRLLFRADEPVRETFSLIFDNVRFGEMQLPDLKTIHSCCRFGENLVADAVRRYGVEAFLGTLDYVCDTSAERMRLAIAELPDGDYEGAASVDADAIDADEKYIVRLTLHKRGDRLEVDFSGSSRQARTSINAGALDAKSAIGVGLKILLDPEGTFTSGSFRSVDIVLPPGTIASALPPDGPIFYYWEVSNAITTALIRALRTPLGERAVGGDCGANNTHNAYGVAEDGTPWACGSLAGAETGPIGANRVADGEGHLSTYLINIISPATEGLEAQFPLMVMRKEYAPDTAGPGQHRGGAAILKDVLWTAPAEHEVGPLHFRYGSGVGVNGGADGEPGGAWIFDQQGKAVDASSFVGTADEAYLPATPVAGVMDPVTKLRDRAGEFAYYGREQPWVTSPGATWRYLTNGGGGWGEALQRDPDAVKRDVRDGYVSIEAAAQHYGVVVVGDPDNDPENLEIDAEATAALRGTTAVQEEK</sequence>
<dbReference type="RefSeq" id="WP_168518603.1">
    <property type="nucleotide sequence ID" value="NZ_JAAXLS010000015.1"/>
</dbReference>
<dbReference type="InterPro" id="IPR003692">
    <property type="entry name" value="Hydantoinase_B"/>
</dbReference>
<evidence type="ECO:0000259" key="1">
    <source>
        <dbReference type="Pfam" id="PF02538"/>
    </source>
</evidence>
<dbReference type="PANTHER" id="PTHR11365:SF23">
    <property type="entry name" value="HYPOTHETICAL 5-OXOPROLINASE (EUROFUNG)-RELATED"/>
    <property type="match status" value="1"/>
</dbReference>
<dbReference type="Pfam" id="PF02538">
    <property type="entry name" value="Hydantoinase_B"/>
    <property type="match status" value="1"/>
</dbReference>
<accession>A0ABX1J6X9</accession>
<gene>
    <name evidence="2" type="ORF">HFP15_22010</name>
</gene>
<feature type="domain" description="Hydantoinase B/oxoprolinase" evidence="1">
    <location>
        <begin position="26"/>
        <end position="589"/>
    </location>
</feature>
<reference evidence="2 3" key="1">
    <citation type="submission" date="2020-04" db="EMBL/GenBank/DDBJ databases">
        <title>Novel species.</title>
        <authorList>
            <person name="Teo W.F.A."/>
            <person name="Lipun K."/>
            <person name="Srisuk N."/>
            <person name="Duangmal K."/>
        </authorList>
    </citation>
    <scope>NUCLEOTIDE SEQUENCE [LARGE SCALE GENOMIC DNA]</scope>
    <source>
        <strain evidence="2 3">K13G38</strain>
    </source>
</reference>
<protein>
    <submittedName>
        <fullName evidence="2">Hydantoinase B/oxoprolinase family protein</fullName>
    </submittedName>
</protein>
<organism evidence="2 3">
    <name type="scientific">Amycolatopsis acididurans</name>
    <dbReference type="NCBI Taxonomy" id="2724524"/>
    <lineage>
        <taxon>Bacteria</taxon>
        <taxon>Bacillati</taxon>
        <taxon>Actinomycetota</taxon>
        <taxon>Actinomycetes</taxon>
        <taxon>Pseudonocardiales</taxon>
        <taxon>Pseudonocardiaceae</taxon>
        <taxon>Amycolatopsis</taxon>
    </lineage>
</organism>
<proteinExistence type="predicted"/>
<name>A0ABX1J6X9_9PSEU</name>
<evidence type="ECO:0000313" key="3">
    <source>
        <dbReference type="Proteomes" id="UP000715441"/>
    </source>
</evidence>
<evidence type="ECO:0000313" key="2">
    <source>
        <dbReference type="EMBL" id="NKQ55563.1"/>
    </source>
</evidence>
<comment type="caution">
    <text evidence="2">The sequence shown here is derived from an EMBL/GenBank/DDBJ whole genome shotgun (WGS) entry which is preliminary data.</text>
</comment>
<dbReference type="PANTHER" id="PTHR11365">
    <property type="entry name" value="5-OXOPROLINASE RELATED"/>
    <property type="match status" value="1"/>
</dbReference>
<dbReference type="EMBL" id="JAAXLS010000015">
    <property type="protein sequence ID" value="NKQ55563.1"/>
    <property type="molecule type" value="Genomic_DNA"/>
</dbReference>
<dbReference type="Proteomes" id="UP000715441">
    <property type="component" value="Unassembled WGS sequence"/>
</dbReference>